<dbReference type="VEuPathDB" id="FungiDB:jhhlp_006057"/>
<evidence type="ECO:0000256" key="3">
    <source>
        <dbReference type="ARBA" id="ARBA00022679"/>
    </source>
</evidence>
<dbReference type="PANTHER" id="PTHR10408:SF23">
    <property type="entry name" value="STEROL O-ACYLTRANSFERASE 1-RELATED"/>
    <property type="match status" value="1"/>
</dbReference>
<dbReference type="Pfam" id="PF03062">
    <property type="entry name" value="MBOAT"/>
    <property type="match status" value="1"/>
</dbReference>
<evidence type="ECO:0000313" key="14">
    <source>
        <dbReference type="EMBL" id="PKS07453.1"/>
    </source>
</evidence>
<feature type="transmembrane region" description="Helical" evidence="13">
    <location>
        <begin position="511"/>
        <end position="531"/>
    </location>
</feature>
<dbReference type="STRING" id="41688.A0A2N3N4U2"/>
<feature type="transmembrane region" description="Helical" evidence="13">
    <location>
        <begin position="182"/>
        <end position="199"/>
    </location>
</feature>
<comment type="similarity">
    <text evidence="2 10">Belongs to the membrane-bound acyltransferase family. Sterol o-acyltransferase subfamily.</text>
</comment>
<dbReference type="PIRSF" id="PIRSF000439">
    <property type="entry name" value="Oat_ACAT_DAG_ARE"/>
    <property type="match status" value="1"/>
</dbReference>
<keyword evidence="15" id="KW-1185">Reference proteome</keyword>
<proteinExistence type="inferred from homology"/>
<gene>
    <name evidence="14" type="ORF">jhhlp_006057</name>
</gene>
<keyword evidence="6 13" id="KW-1133">Transmembrane helix</keyword>
<comment type="subcellular location">
    <subcellularLocation>
        <location evidence="1 10">Endoplasmic reticulum membrane</location>
        <topology evidence="1 10">Multi-pass membrane protein</topology>
    </subcellularLocation>
</comment>
<feature type="compositionally biased region" description="Basic and acidic residues" evidence="12">
    <location>
        <begin position="1"/>
        <end position="10"/>
    </location>
</feature>
<dbReference type="GO" id="GO:0005789">
    <property type="term" value="C:endoplasmic reticulum membrane"/>
    <property type="evidence" value="ECO:0007669"/>
    <property type="project" value="UniProtKB-SubCell"/>
</dbReference>
<dbReference type="InterPro" id="IPR004299">
    <property type="entry name" value="MBOAT_fam"/>
</dbReference>
<comment type="function">
    <text evidence="9">Sterol O-acyltransferase that catalyzes the formation of stery esters.</text>
</comment>
<reference evidence="14 15" key="1">
    <citation type="journal article" date="2017" name="G3 (Bethesda)">
        <title>First Draft Genome Sequence of the Pathogenic Fungus Lomentospora prolificans (Formerly Scedosporium prolificans).</title>
        <authorList>
            <person name="Luo R."/>
            <person name="Zimin A."/>
            <person name="Workman R."/>
            <person name="Fan Y."/>
            <person name="Pertea G."/>
            <person name="Grossman N."/>
            <person name="Wear M.P."/>
            <person name="Jia B."/>
            <person name="Miller H."/>
            <person name="Casadevall A."/>
            <person name="Timp W."/>
            <person name="Zhang S.X."/>
            <person name="Salzberg S.L."/>
        </authorList>
    </citation>
    <scope>NUCLEOTIDE SEQUENCE [LARGE SCALE GENOMIC DNA]</scope>
    <source>
        <strain evidence="14 15">JHH-5317</strain>
    </source>
</reference>
<organism evidence="14 15">
    <name type="scientific">Lomentospora prolificans</name>
    <dbReference type="NCBI Taxonomy" id="41688"/>
    <lineage>
        <taxon>Eukaryota</taxon>
        <taxon>Fungi</taxon>
        <taxon>Dikarya</taxon>
        <taxon>Ascomycota</taxon>
        <taxon>Pezizomycotina</taxon>
        <taxon>Sordariomycetes</taxon>
        <taxon>Hypocreomycetidae</taxon>
        <taxon>Microascales</taxon>
        <taxon>Microascaceae</taxon>
        <taxon>Lomentospora</taxon>
    </lineage>
</organism>
<feature type="region of interest" description="Disordered" evidence="12">
    <location>
        <begin position="1"/>
        <end position="50"/>
    </location>
</feature>
<evidence type="ECO:0000256" key="13">
    <source>
        <dbReference type="SAM" id="Phobius"/>
    </source>
</evidence>
<evidence type="ECO:0000256" key="7">
    <source>
        <dbReference type="ARBA" id="ARBA00023136"/>
    </source>
</evidence>
<evidence type="ECO:0000256" key="9">
    <source>
        <dbReference type="ARBA" id="ARBA00023568"/>
    </source>
</evidence>
<sequence length="575" mass="66238">MDTSSDDKTMSRSSSGHTPDSENQGVLYIQAEGDSPGADHPSSVSISYTDSSNQPVVRRATVGKKFGLKARGKFRDLVFTRNFSAFDPQNEAAANSPFYGFYTLFWLAVSLFILKTAAKNWRMYGNPLGTNEIMRSMFSRDVFALLFFDGFMCALTIVTWLLQKLVFLDYLDWNTSGWILQNLWQTLFIGGFVGLTIARDWPWSHTVFFVLHGLVLLMKQHSYAFYNGHLSTAYKLRKLVQSTLAELERNIACGNSWSTYSTAFSAAPNGQPNNSTTRVANSRHSFVSDNSLAEETPIDEIIAAINSHEPLSPTKAAVYKIALEDEISQLTKELVRNTTVPKRDYPNNLTLSNLCEYLVFPTVVYELEYPRSESIRWRYLMVKSAALVGVLFVMNMVSQTFIYPVVVKAIAMKDEGMPLNQRLQEFPWMLSDLIFPFMMEYLLTWYLIWETILNVLAELTRFADRSFYDAWWNSVSWDQFARDWNKPVHNFLLRHVYHSSISFMKVDKHTATLITFFLSACIHEMIMWCLFKKLRGYLLVLQMCQLPSYEVAKESKNSWKYLFLVWSLHWAEPPL</sequence>
<feature type="transmembrane region" description="Helical" evidence="13">
    <location>
        <begin position="428"/>
        <end position="448"/>
    </location>
</feature>
<evidence type="ECO:0000256" key="8">
    <source>
        <dbReference type="ARBA" id="ARBA00023315"/>
    </source>
</evidence>
<name>A0A2N3N4U2_9PEZI</name>
<dbReference type="OrthoDB" id="10039049at2759"/>
<dbReference type="Proteomes" id="UP000233524">
    <property type="component" value="Unassembled WGS sequence"/>
</dbReference>
<protein>
    <recommendedName>
        <fullName evidence="10">O-acyltransferase</fullName>
    </recommendedName>
</protein>
<feature type="transmembrane region" description="Helical" evidence="13">
    <location>
        <begin position="385"/>
        <end position="407"/>
    </location>
</feature>
<evidence type="ECO:0000256" key="1">
    <source>
        <dbReference type="ARBA" id="ARBA00004477"/>
    </source>
</evidence>
<feature type="transmembrane region" description="Helical" evidence="13">
    <location>
        <begin position="96"/>
        <end position="114"/>
    </location>
</feature>
<keyword evidence="4 13" id="KW-0812">Transmembrane</keyword>
<feature type="active site" evidence="11">
    <location>
        <position position="523"/>
    </location>
</feature>
<dbReference type="AlphaFoldDB" id="A0A2N3N4U2"/>
<evidence type="ECO:0000256" key="12">
    <source>
        <dbReference type="SAM" id="MobiDB-lite"/>
    </source>
</evidence>
<evidence type="ECO:0000256" key="4">
    <source>
        <dbReference type="ARBA" id="ARBA00022692"/>
    </source>
</evidence>
<dbReference type="InterPro" id="IPR014371">
    <property type="entry name" value="Oat_ACAT_DAG_ARE"/>
</dbReference>
<keyword evidence="8 10" id="KW-0012">Acyltransferase</keyword>
<dbReference type="GO" id="GO:0034737">
    <property type="term" value="F:ergosterol O-acyltransferase activity"/>
    <property type="evidence" value="ECO:0007669"/>
    <property type="project" value="TreeGrafter"/>
</dbReference>
<keyword evidence="7 10" id="KW-0472">Membrane</keyword>
<evidence type="ECO:0000256" key="2">
    <source>
        <dbReference type="ARBA" id="ARBA00009010"/>
    </source>
</evidence>
<evidence type="ECO:0000256" key="5">
    <source>
        <dbReference type="ARBA" id="ARBA00022824"/>
    </source>
</evidence>
<evidence type="ECO:0000313" key="15">
    <source>
        <dbReference type="Proteomes" id="UP000233524"/>
    </source>
</evidence>
<accession>A0A2N3N4U2</accession>
<keyword evidence="3 10" id="KW-0808">Transferase</keyword>
<dbReference type="EMBL" id="NLAX01000701">
    <property type="protein sequence ID" value="PKS07453.1"/>
    <property type="molecule type" value="Genomic_DNA"/>
</dbReference>
<feature type="transmembrane region" description="Helical" evidence="13">
    <location>
        <begin position="142"/>
        <end position="162"/>
    </location>
</feature>
<comment type="caution">
    <text evidence="14">The sequence shown here is derived from an EMBL/GenBank/DDBJ whole genome shotgun (WGS) entry which is preliminary data.</text>
</comment>
<dbReference type="PANTHER" id="PTHR10408">
    <property type="entry name" value="STEROL O-ACYLTRANSFERASE"/>
    <property type="match status" value="1"/>
</dbReference>
<evidence type="ECO:0000256" key="11">
    <source>
        <dbReference type="PIRSR" id="PIRSR000439-1"/>
    </source>
</evidence>
<dbReference type="FunCoup" id="A0A2N3N4U2">
    <property type="interactions" value="239"/>
</dbReference>
<evidence type="ECO:0000256" key="10">
    <source>
        <dbReference type="PIRNR" id="PIRNR000439"/>
    </source>
</evidence>
<keyword evidence="5 10" id="KW-0256">Endoplasmic reticulum</keyword>
<dbReference type="InParanoid" id="A0A2N3N4U2"/>
<evidence type="ECO:0000256" key="6">
    <source>
        <dbReference type="ARBA" id="ARBA00022989"/>
    </source>
</evidence>
<dbReference type="GO" id="GO:0008204">
    <property type="term" value="P:ergosterol metabolic process"/>
    <property type="evidence" value="ECO:0007669"/>
    <property type="project" value="TreeGrafter"/>
</dbReference>